<feature type="transmembrane region" description="Helical" evidence="7">
    <location>
        <begin position="305"/>
        <end position="322"/>
    </location>
</feature>
<protein>
    <recommendedName>
        <fullName evidence="8">G-protein coupled receptors family 1 profile domain-containing protein</fullName>
    </recommendedName>
</protein>
<evidence type="ECO:0000256" key="7">
    <source>
        <dbReference type="SAM" id="Phobius"/>
    </source>
</evidence>
<evidence type="ECO:0000259" key="8">
    <source>
        <dbReference type="PROSITE" id="PS50262"/>
    </source>
</evidence>
<keyword evidence="4 7" id="KW-1133">Transmembrane helix</keyword>
<feature type="transmembrane region" description="Helical" evidence="7">
    <location>
        <begin position="432"/>
        <end position="454"/>
    </location>
</feature>
<evidence type="ECO:0000256" key="6">
    <source>
        <dbReference type="RuleBase" id="RU000688"/>
    </source>
</evidence>
<keyword evidence="6" id="KW-0675">Receptor</keyword>
<feature type="transmembrane region" description="Helical" evidence="7">
    <location>
        <begin position="263"/>
        <end position="284"/>
    </location>
</feature>
<reference evidence="9" key="1">
    <citation type="journal article" date="2008" name="Nature">
        <title>The amphioxus genome and the evolution of the chordate karyotype.</title>
        <authorList>
            <consortium name="US DOE Joint Genome Institute (JGI-PGF)"/>
            <person name="Putnam N.H."/>
            <person name="Butts T."/>
            <person name="Ferrier D.E.K."/>
            <person name="Furlong R.F."/>
            <person name="Hellsten U."/>
            <person name="Kawashima T."/>
            <person name="Robinson-Rechavi M."/>
            <person name="Shoguchi E."/>
            <person name="Terry A."/>
            <person name="Yu J.-K."/>
            <person name="Benito-Gutierrez E.L."/>
            <person name="Dubchak I."/>
            <person name="Garcia-Fernandez J."/>
            <person name="Gibson-Brown J.J."/>
            <person name="Grigoriev I.V."/>
            <person name="Horton A.C."/>
            <person name="de Jong P.J."/>
            <person name="Jurka J."/>
            <person name="Kapitonov V.V."/>
            <person name="Kohara Y."/>
            <person name="Kuroki Y."/>
            <person name="Lindquist E."/>
            <person name="Lucas S."/>
            <person name="Osoegawa K."/>
            <person name="Pennacchio L.A."/>
            <person name="Salamov A.A."/>
            <person name="Satou Y."/>
            <person name="Sauka-Spengler T."/>
            <person name="Schmutz J."/>
            <person name="Shin-I T."/>
            <person name="Toyoda A."/>
            <person name="Bronner-Fraser M."/>
            <person name="Fujiyama A."/>
            <person name="Holland L.Z."/>
            <person name="Holland P.W.H."/>
            <person name="Satoh N."/>
            <person name="Rokhsar D.S."/>
        </authorList>
    </citation>
    <scope>NUCLEOTIDE SEQUENCE [LARGE SCALE GENOMIC DNA]</scope>
    <source>
        <strain evidence="9">S238N-H82</strain>
        <tissue evidence="9">Testes</tissue>
    </source>
</reference>
<feature type="transmembrane region" description="Helical" evidence="7">
    <location>
        <begin position="641"/>
        <end position="661"/>
    </location>
</feature>
<dbReference type="PANTHER" id="PTHR22750">
    <property type="entry name" value="G-PROTEIN COUPLED RECEPTOR"/>
    <property type="match status" value="1"/>
</dbReference>
<feature type="domain" description="G-protein coupled receptors family 1 profile" evidence="8">
    <location>
        <begin position="414"/>
        <end position="629"/>
    </location>
</feature>
<keyword evidence="5 7" id="KW-0472">Membrane</keyword>
<comment type="subcellular location">
    <subcellularLocation>
        <location evidence="1">Cell membrane</location>
        <topology evidence="1">Multi-pass membrane protein</topology>
    </subcellularLocation>
</comment>
<dbReference type="GO" id="GO:0005886">
    <property type="term" value="C:plasma membrane"/>
    <property type="evidence" value="ECO:0007669"/>
    <property type="project" value="UniProtKB-SubCell"/>
</dbReference>
<evidence type="ECO:0000256" key="3">
    <source>
        <dbReference type="ARBA" id="ARBA00022692"/>
    </source>
</evidence>
<feature type="domain" description="G-protein coupled receptors family 1 profile" evidence="8">
    <location>
        <begin position="203"/>
        <end position="418"/>
    </location>
</feature>
<dbReference type="SUPFAM" id="SSF81321">
    <property type="entry name" value="Family A G protein-coupled receptor-like"/>
    <property type="match status" value="2"/>
</dbReference>
<evidence type="ECO:0000256" key="5">
    <source>
        <dbReference type="ARBA" id="ARBA00023136"/>
    </source>
</evidence>
<dbReference type="InterPro" id="IPR017452">
    <property type="entry name" value="GPCR_Rhodpsn_7TM"/>
</dbReference>
<dbReference type="InParanoid" id="C3Z2D8"/>
<feature type="transmembrane region" description="Helical" evidence="7">
    <location>
        <begin position="233"/>
        <end position="251"/>
    </location>
</feature>
<dbReference type="AlphaFoldDB" id="C3Z2D8"/>
<evidence type="ECO:0000313" key="9">
    <source>
        <dbReference type="EMBL" id="EEN53189.1"/>
    </source>
</evidence>
<evidence type="ECO:0000256" key="2">
    <source>
        <dbReference type="ARBA" id="ARBA00022475"/>
    </source>
</evidence>
<dbReference type="CDD" id="cd14972">
    <property type="entry name" value="7tmA_EDG-like"/>
    <property type="match status" value="1"/>
</dbReference>
<dbReference type="InterPro" id="IPR000276">
    <property type="entry name" value="GPCR_Rhodpsn"/>
</dbReference>
<evidence type="ECO:0000256" key="1">
    <source>
        <dbReference type="ARBA" id="ARBA00004651"/>
    </source>
</evidence>
<feature type="transmembrane region" description="Helical" evidence="7">
    <location>
        <begin position="610"/>
        <end position="629"/>
    </location>
</feature>
<proteinExistence type="inferred from homology"/>
<feature type="transmembrane region" description="Helical" evidence="7">
    <location>
        <begin position="401"/>
        <end position="420"/>
    </location>
</feature>
<keyword evidence="6" id="KW-0807">Transducer</keyword>
<dbReference type="Gene3D" id="1.20.1070.10">
    <property type="entry name" value="Rhodopsin 7-helix transmembrane proteins"/>
    <property type="match status" value="2"/>
</dbReference>
<dbReference type="PRINTS" id="PR00237">
    <property type="entry name" value="GPCRRHODOPSN"/>
</dbReference>
<dbReference type="eggNOG" id="KOG3656">
    <property type="taxonomic scope" value="Eukaryota"/>
</dbReference>
<sequence>MSLSIGEYSSVHSVSYNTIPSLSAERHSSINPVEVANIVATLFGRVREELLLKALKLPSGKLEKNLLFTFRQKALKLPPVEVANTVATLFGRVRGELLLVEVFNIVATLFGRVRGELLLERQRSSHRECVLLLTLATSDFVVKSLRQSNPFPAREAPPQCTMQKDIDDRIRAAHVAFGRPSKLIQAHTAVYATLCLGLWSVVANSLPLAAIIKHEHLQTPAYILMANLAASDVLNGIGFICMGSSVLYYVYTETSPSDSMVRLRFTFLLLSGLSSAYSLLALTAERHWFIVHGMNYVSNVTNGKCKVIVLIVWLWSVLLAMLPNFGWHCASRAEEGCLRFGAGLTPSYVVLTNWGDCDINTTFVASSRASGNITSNVSKCLENDPKGLSYSGSVIHVYNTVYATLCLCFWSVVANTLPLAAIMKHEHLHAPAYILVANLAASDVLTGVVFIFSGSSVLCYGLSETSPSDAMLRLRFTFVLLSGLSSAYSLLALTAERYWFIVHGMTYVNNVTNDKCKVVVLIVWLWSVLLAMLPNFGWHCASRTEEGCLRFGGGLPLSYVALILAFVFIPMAAIIFFNLSVFWCLWKHVNAIAAQEAAVGAPPSVSRKSAVTIVIITVVFLVGWMPFAIKMAMFTQDSASLARMFVFVILNSAINPTGSVFRRYAVIQQ</sequence>
<gene>
    <name evidence="9" type="ORF">BRAFLDRAFT_66305</name>
</gene>
<feature type="transmembrane region" description="Helical" evidence="7">
    <location>
        <begin position="516"/>
        <end position="537"/>
    </location>
</feature>
<feature type="transmembrane region" description="Helical" evidence="7">
    <location>
        <begin position="557"/>
        <end position="586"/>
    </location>
</feature>
<comment type="similarity">
    <text evidence="6">Belongs to the G-protein coupled receptor 1 family.</text>
</comment>
<feature type="transmembrane region" description="Helical" evidence="7">
    <location>
        <begin position="474"/>
        <end position="495"/>
    </location>
</feature>
<dbReference type="EMBL" id="GG666574">
    <property type="protein sequence ID" value="EEN53189.1"/>
    <property type="molecule type" value="Genomic_DNA"/>
</dbReference>
<keyword evidence="2" id="KW-1003">Cell membrane</keyword>
<dbReference type="PROSITE" id="PS50262">
    <property type="entry name" value="G_PROTEIN_RECEP_F1_2"/>
    <property type="match status" value="2"/>
</dbReference>
<name>C3Z2D8_BRAFL</name>
<dbReference type="GO" id="GO:0004930">
    <property type="term" value="F:G protein-coupled receptor activity"/>
    <property type="evidence" value="ECO:0007669"/>
    <property type="project" value="UniProtKB-KW"/>
</dbReference>
<evidence type="ECO:0000256" key="4">
    <source>
        <dbReference type="ARBA" id="ARBA00022989"/>
    </source>
</evidence>
<feature type="transmembrane region" description="Helical" evidence="7">
    <location>
        <begin position="189"/>
        <end position="212"/>
    </location>
</feature>
<dbReference type="PROSITE" id="PS00237">
    <property type="entry name" value="G_PROTEIN_RECEP_F1_1"/>
    <property type="match status" value="1"/>
</dbReference>
<accession>C3Z2D8</accession>
<dbReference type="Pfam" id="PF00001">
    <property type="entry name" value="7tm_1"/>
    <property type="match status" value="2"/>
</dbReference>
<keyword evidence="3 6" id="KW-0812">Transmembrane</keyword>
<keyword evidence="6" id="KW-0297">G-protein coupled receptor</keyword>
<organism>
    <name type="scientific">Branchiostoma floridae</name>
    <name type="common">Florida lancelet</name>
    <name type="synonym">Amphioxus</name>
    <dbReference type="NCBI Taxonomy" id="7739"/>
    <lineage>
        <taxon>Eukaryota</taxon>
        <taxon>Metazoa</taxon>
        <taxon>Chordata</taxon>
        <taxon>Cephalochordata</taxon>
        <taxon>Leptocardii</taxon>
        <taxon>Amphioxiformes</taxon>
        <taxon>Branchiostomatidae</taxon>
        <taxon>Branchiostoma</taxon>
    </lineage>
</organism>